<keyword evidence="3" id="KW-1185">Reference proteome</keyword>
<proteinExistence type="predicted"/>
<dbReference type="STRING" id="408015.SXIM_11130"/>
<evidence type="ECO:0000313" key="3">
    <source>
        <dbReference type="Proteomes" id="UP000034034"/>
    </source>
</evidence>
<organism evidence="2 3">
    <name type="scientific">Streptomyces xiamenensis</name>
    <dbReference type="NCBI Taxonomy" id="408015"/>
    <lineage>
        <taxon>Bacteria</taxon>
        <taxon>Bacillati</taxon>
        <taxon>Actinomycetota</taxon>
        <taxon>Actinomycetes</taxon>
        <taxon>Kitasatosporales</taxon>
        <taxon>Streptomycetaceae</taxon>
        <taxon>Streptomyces</taxon>
    </lineage>
</organism>
<gene>
    <name evidence="2" type="ORF">SXIM_11130</name>
</gene>
<evidence type="ECO:0000256" key="1">
    <source>
        <dbReference type="SAM" id="MobiDB-lite"/>
    </source>
</evidence>
<dbReference type="HOGENOM" id="CLU_2977541_0_0_11"/>
<name>A0A0F7FSE2_9ACTN</name>
<dbReference type="EMBL" id="CP009922">
    <property type="protein sequence ID" value="AKG42497.1"/>
    <property type="molecule type" value="Genomic_DNA"/>
</dbReference>
<evidence type="ECO:0000313" key="2">
    <source>
        <dbReference type="EMBL" id="AKG42497.1"/>
    </source>
</evidence>
<reference evidence="2" key="1">
    <citation type="submission" date="2019-08" db="EMBL/GenBank/DDBJ databases">
        <title>Complete genome sequence of a mangrove-derived Streptomyces xiamenensis.</title>
        <authorList>
            <person name="Xu J."/>
        </authorList>
    </citation>
    <scope>NUCLEOTIDE SEQUENCE</scope>
    <source>
        <strain evidence="2">318</strain>
    </source>
</reference>
<accession>A0A0F7FSE2</accession>
<dbReference type="RefSeq" id="WP_168222750.1">
    <property type="nucleotide sequence ID" value="NZ_CP009922.3"/>
</dbReference>
<dbReference type="Proteomes" id="UP000034034">
    <property type="component" value="Chromosome"/>
</dbReference>
<sequence>MPCRSLPYFNQAQAAQPAVPCSIETLRQQGVRVLTGPGLDHYTPYPPKQGLVSSRRLP</sequence>
<dbReference type="KEGG" id="sxi:SXIM_11130"/>
<protein>
    <submittedName>
        <fullName evidence="2">Uncharacterized protein</fullName>
    </submittedName>
</protein>
<feature type="region of interest" description="Disordered" evidence="1">
    <location>
        <begin position="37"/>
        <end position="58"/>
    </location>
</feature>
<dbReference type="AlphaFoldDB" id="A0A0F7FSE2"/>